<keyword evidence="8 11" id="KW-1015">Disulfide bond</keyword>
<evidence type="ECO:0000256" key="1">
    <source>
        <dbReference type="ARBA" id="ARBA00004167"/>
    </source>
</evidence>
<dbReference type="PANTHER" id="PTHR24270:SF52">
    <property type="entry name" value="CD320 ANTIGEN"/>
    <property type="match status" value="1"/>
</dbReference>
<dbReference type="PANTHER" id="PTHR24270">
    <property type="entry name" value="LOW-DENSITY LIPOPROTEIN RECEPTOR-RELATED"/>
    <property type="match status" value="1"/>
</dbReference>
<evidence type="ECO:0000256" key="8">
    <source>
        <dbReference type="ARBA" id="ARBA00023157"/>
    </source>
</evidence>
<keyword evidence="7 12" id="KW-0472">Membrane</keyword>
<dbReference type="SMART" id="SM00192">
    <property type="entry name" value="LDLa"/>
    <property type="match status" value="2"/>
</dbReference>
<evidence type="ECO:0000256" key="6">
    <source>
        <dbReference type="ARBA" id="ARBA00022989"/>
    </source>
</evidence>
<dbReference type="FunFam" id="4.10.400.10:FF:000002">
    <property type="entry name" value="Low-density lipoprotein receptor-related protein 1"/>
    <property type="match status" value="1"/>
</dbReference>
<evidence type="ECO:0000256" key="12">
    <source>
        <dbReference type="SAM" id="Phobius"/>
    </source>
</evidence>
<feature type="chain" id="PRO_5003474008" evidence="13">
    <location>
        <begin position="29"/>
        <end position="308"/>
    </location>
</feature>
<dbReference type="GO" id="GO:0012505">
    <property type="term" value="C:endomembrane system"/>
    <property type="evidence" value="ECO:0007669"/>
    <property type="project" value="UniProtKB-SubCell"/>
</dbReference>
<keyword evidence="9" id="KW-0675">Receptor</keyword>
<keyword evidence="4 13" id="KW-0732">Signal</keyword>
<name>G5B4M4_HETGA</name>
<dbReference type="AlphaFoldDB" id="G5B4M4"/>
<keyword evidence="6 12" id="KW-1133">Transmembrane helix</keyword>
<feature type="disulfide bond" evidence="11">
    <location>
        <begin position="117"/>
        <end position="132"/>
    </location>
</feature>
<dbReference type="InterPro" id="IPR002172">
    <property type="entry name" value="LDrepeatLR_classA_rpt"/>
</dbReference>
<evidence type="ECO:0000313" key="14">
    <source>
        <dbReference type="EMBL" id="EHB04235.1"/>
    </source>
</evidence>
<keyword evidence="5" id="KW-0677">Repeat</keyword>
<gene>
    <name evidence="14" type="ORF">GW7_02473</name>
</gene>
<evidence type="ECO:0000256" key="3">
    <source>
        <dbReference type="ARBA" id="ARBA00022692"/>
    </source>
</evidence>
<comment type="caution">
    <text evidence="11">Lacks conserved residue(s) required for the propagation of feature annotation.</text>
</comment>
<evidence type="ECO:0000256" key="13">
    <source>
        <dbReference type="SAM" id="SignalP"/>
    </source>
</evidence>
<dbReference type="InterPro" id="IPR050685">
    <property type="entry name" value="LDLR"/>
</dbReference>
<organism evidence="14 15">
    <name type="scientific">Heterocephalus glaber</name>
    <name type="common">Naked mole rat</name>
    <dbReference type="NCBI Taxonomy" id="10181"/>
    <lineage>
        <taxon>Eukaryota</taxon>
        <taxon>Metazoa</taxon>
        <taxon>Chordata</taxon>
        <taxon>Craniata</taxon>
        <taxon>Vertebrata</taxon>
        <taxon>Euteleostomi</taxon>
        <taxon>Mammalia</taxon>
        <taxon>Eutheria</taxon>
        <taxon>Euarchontoglires</taxon>
        <taxon>Glires</taxon>
        <taxon>Rodentia</taxon>
        <taxon>Hystricomorpha</taxon>
        <taxon>Bathyergidae</taxon>
        <taxon>Heterocephalus</taxon>
    </lineage>
</organism>
<evidence type="ECO:0000256" key="9">
    <source>
        <dbReference type="ARBA" id="ARBA00023170"/>
    </source>
</evidence>
<evidence type="ECO:0000256" key="7">
    <source>
        <dbReference type="ARBA" id="ARBA00023136"/>
    </source>
</evidence>
<dbReference type="CDD" id="cd00112">
    <property type="entry name" value="LDLa"/>
    <property type="match status" value="2"/>
</dbReference>
<dbReference type="STRING" id="10181.G5B4M4"/>
<dbReference type="PROSITE" id="PS50068">
    <property type="entry name" value="LDLRA_2"/>
    <property type="match status" value="2"/>
</dbReference>
<evidence type="ECO:0000256" key="10">
    <source>
        <dbReference type="ARBA" id="ARBA00023180"/>
    </source>
</evidence>
<dbReference type="GO" id="GO:0005886">
    <property type="term" value="C:plasma membrane"/>
    <property type="evidence" value="ECO:0007669"/>
    <property type="project" value="TreeGrafter"/>
</dbReference>
<feature type="signal peptide" evidence="13">
    <location>
        <begin position="1"/>
        <end position="28"/>
    </location>
</feature>
<dbReference type="SUPFAM" id="SSF57424">
    <property type="entry name" value="LDL receptor-like module"/>
    <property type="match status" value="2"/>
</dbReference>
<dbReference type="FunFam" id="4.10.400.10:FF:000045">
    <property type="entry name" value="Low-density lipoprotein receptor-related protein 2"/>
    <property type="match status" value="1"/>
</dbReference>
<dbReference type="PROSITE" id="PS01209">
    <property type="entry name" value="LDLRA_1"/>
    <property type="match status" value="2"/>
</dbReference>
<evidence type="ECO:0000256" key="11">
    <source>
        <dbReference type="PROSITE-ProRule" id="PRU00124"/>
    </source>
</evidence>
<evidence type="ECO:0000256" key="2">
    <source>
        <dbReference type="ARBA" id="ARBA00004308"/>
    </source>
</evidence>
<dbReference type="InterPro" id="IPR023415">
    <property type="entry name" value="LDLR_class-A_CS"/>
</dbReference>
<dbReference type="InParanoid" id="G5B4M4"/>
<dbReference type="Proteomes" id="UP000006813">
    <property type="component" value="Unassembled WGS sequence"/>
</dbReference>
<dbReference type="PRINTS" id="PR00261">
    <property type="entry name" value="LDLRECEPTOR"/>
</dbReference>
<evidence type="ECO:0000256" key="4">
    <source>
        <dbReference type="ARBA" id="ARBA00022729"/>
    </source>
</evidence>
<reference evidence="14 15" key="1">
    <citation type="journal article" date="2011" name="Nature">
        <title>Genome sequencing reveals insights into physiology and longevity of the naked mole rat.</title>
        <authorList>
            <person name="Kim E.B."/>
            <person name="Fang X."/>
            <person name="Fushan A.A."/>
            <person name="Huang Z."/>
            <person name="Lobanov A.V."/>
            <person name="Han L."/>
            <person name="Marino S.M."/>
            <person name="Sun X."/>
            <person name="Turanov A.A."/>
            <person name="Yang P."/>
            <person name="Yim S.H."/>
            <person name="Zhao X."/>
            <person name="Kasaikina M.V."/>
            <person name="Stoletzki N."/>
            <person name="Peng C."/>
            <person name="Polak P."/>
            <person name="Xiong Z."/>
            <person name="Kiezun A."/>
            <person name="Zhu Y."/>
            <person name="Chen Y."/>
            <person name="Kryukov G.V."/>
            <person name="Zhang Q."/>
            <person name="Peshkin L."/>
            <person name="Yang L."/>
            <person name="Bronson R.T."/>
            <person name="Buffenstein R."/>
            <person name="Wang B."/>
            <person name="Han C."/>
            <person name="Li Q."/>
            <person name="Chen L."/>
            <person name="Zhao W."/>
            <person name="Sunyaev S.R."/>
            <person name="Park T.J."/>
            <person name="Zhang G."/>
            <person name="Wang J."/>
            <person name="Gladyshev V.N."/>
        </authorList>
    </citation>
    <scope>NUCLEOTIDE SEQUENCE [LARGE SCALE GENOMIC DNA]</scope>
</reference>
<dbReference type="GO" id="GO:0016192">
    <property type="term" value="P:vesicle-mediated transport"/>
    <property type="evidence" value="ECO:0007669"/>
    <property type="project" value="UniProtKB-ARBA"/>
</dbReference>
<keyword evidence="3 12" id="KW-0812">Transmembrane</keyword>
<feature type="transmembrane region" description="Helical" evidence="12">
    <location>
        <begin position="254"/>
        <end position="277"/>
    </location>
</feature>
<proteinExistence type="predicted"/>
<dbReference type="Gene3D" id="4.10.400.10">
    <property type="entry name" value="Low-density Lipoprotein Receptor"/>
    <property type="match status" value="2"/>
</dbReference>
<dbReference type="FunCoup" id="G5B4M4">
    <property type="interactions" value="521"/>
</dbReference>
<dbReference type="Pfam" id="PF00057">
    <property type="entry name" value="Ldl_recept_a"/>
    <property type="match status" value="2"/>
</dbReference>
<dbReference type="EMBL" id="JH168477">
    <property type="protein sequence ID" value="EHB04235.1"/>
    <property type="molecule type" value="Genomic_DNA"/>
</dbReference>
<dbReference type="InterPro" id="IPR036055">
    <property type="entry name" value="LDL_receptor-like_sf"/>
</dbReference>
<evidence type="ECO:0000313" key="15">
    <source>
        <dbReference type="Proteomes" id="UP000006813"/>
    </source>
</evidence>
<comment type="subcellular location">
    <subcellularLocation>
        <location evidence="2">Endomembrane system</location>
    </subcellularLocation>
    <subcellularLocation>
        <location evidence="1">Membrane</location>
        <topology evidence="1">Single-pass membrane protein</topology>
    </subcellularLocation>
</comment>
<evidence type="ECO:0000256" key="5">
    <source>
        <dbReference type="ARBA" id="ARBA00022737"/>
    </source>
</evidence>
<feature type="disulfide bond" evidence="11">
    <location>
        <begin position="196"/>
        <end position="211"/>
    </location>
</feature>
<accession>G5B4M4</accession>
<sequence>MARGGALRTTVLSLALRLLLGLRLGLEAAPTSGLTRTSAQAPVAIRAPGVWGGGDTFKSGRVAGSGKISEPVTTVVLEEDPDSGFPAFTCAHPAGSCSPPNFQCRTSGYCVPLTWRCDGDRDCADGSDEEECRIQPCTQNGQCPLPPDPPCFCDSVSDCPGGTDKNLHNCSQRQPCPPGQLPCRAGDTCVPHTWRCDSHPDCPDASDELNCESKETLQEGHTTTMGTPVTLESVASLGNATASSLGAQSGNPSAYGVIAAAGLLGVSLAAVTLLVVFQLRAQGSLRPLGLLVAMKESLVLSERKSSVL</sequence>
<protein>
    <submittedName>
        <fullName evidence="14">CD320 antigen</fullName>
    </submittedName>
</protein>
<keyword evidence="10" id="KW-0325">Glycoprotein</keyword>